<dbReference type="InterPro" id="IPR036264">
    <property type="entry name" value="Bact_exopeptidase_dim_dom"/>
</dbReference>
<protein>
    <submittedName>
        <fullName evidence="4">Amidohydrolase</fullName>
    </submittedName>
</protein>
<feature type="domain" description="Peptidase M20 dimerisation" evidence="3">
    <location>
        <begin position="187"/>
        <end position="279"/>
    </location>
</feature>
<evidence type="ECO:0000256" key="1">
    <source>
        <dbReference type="ARBA" id="ARBA00022801"/>
    </source>
</evidence>
<dbReference type="InterPro" id="IPR002933">
    <property type="entry name" value="Peptidase_M20"/>
</dbReference>
<keyword evidence="1 4" id="KW-0378">Hydrolase</keyword>
<dbReference type="Gene3D" id="3.40.630.10">
    <property type="entry name" value="Zn peptidases"/>
    <property type="match status" value="1"/>
</dbReference>
<reference evidence="4 5" key="1">
    <citation type="submission" date="2020-04" db="EMBL/GenBank/DDBJ databases">
        <title>MicrobeNet Type strains.</title>
        <authorList>
            <person name="Nicholson A.C."/>
        </authorList>
    </citation>
    <scope>NUCLEOTIDE SEQUENCE [LARGE SCALE GENOMIC DNA]</scope>
    <source>
        <strain evidence="4 5">ATCC BAA-14</strain>
    </source>
</reference>
<dbReference type="SUPFAM" id="SSF55031">
    <property type="entry name" value="Bacterial exopeptidase dimerisation domain"/>
    <property type="match status" value="1"/>
</dbReference>
<gene>
    <name evidence="4" type="ORF">HGA05_20805</name>
</gene>
<dbReference type="PANTHER" id="PTHR11014:SF63">
    <property type="entry name" value="METALLOPEPTIDASE, PUTATIVE (AFU_ORTHOLOGUE AFUA_6G09600)-RELATED"/>
    <property type="match status" value="1"/>
</dbReference>
<accession>A0A846WTK9</accession>
<feature type="binding site" evidence="2">
    <location>
        <position position="137"/>
    </location>
    <ligand>
        <name>Mn(2+)</name>
        <dbReference type="ChEBI" id="CHEBI:29035"/>
        <label>2</label>
    </ligand>
</feature>
<dbReference type="Gene3D" id="3.30.70.360">
    <property type="match status" value="1"/>
</dbReference>
<keyword evidence="2" id="KW-0479">Metal-binding</keyword>
<feature type="binding site" evidence="2">
    <location>
        <position position="104"/>
    </location>
    <ligand>
        <name>Mn(2+)</name>
        <dbReference type="ChEBI" id="CHEBI:29035"/>
        <label>2</label>
    </ligand>
</feature>
<name>A0A846WTK9_9ACTN</name>
<proteinExistence type="predicted"/>
<dbReference type="GO" id="GO:0046872">
    <property type="term" value="F:metal ion binding"/>
    <property type="evidence" value="ECO:0007669"/>
    <property type="project" value="UniProtKB-KW"/>
</dbReference>
<sequence length="410" mass="42141">MTTTIDVPTLYRDLHRHPELAFTETRTAGIAAAHLRAAGYVVAEGIGGTGVVGVLTRGAGPTVLLRADMDALPVQEQTGLDYASTAVGTHADGTSTPLMHACGHDVHTSCLIGAAYDLAADATWRGCLILVFQPAEELGSGARAMVDDDLFGRFGTPDVVLGQHVAPLPAGLLGVHDGVSFAAADSVSVVLHGVGGHGSRPETTIDPVVMASSLVMRLQTIVSRTLPPTETAVVTVGSLHAGTAPNIIADRAELAVSVRSFDPDVRETVLERIRVLAQAETMAAGGRRDPEIRIAESFPALVNDPGACDTVRKAFSDVPGVMVVDPGVVTGSEDVGHFAHAADAPCAYWLLGGADPALFAGAGSVEEIAAVVAGLPSNHSPQFAPVIQPTLSHGVSALVAAALAWLRPTT</sequence>
<evidence type="ECO:0000259" key="3">
    <source>
        <dbReference type="Pfam" id="PF07687"/>
    </source>
</evidence>
<organism evidence="4 5">
    <name type="scientific">Gordonia polyisoprenivorans</name>
    <dbReference type="NCBI Taxonomy" id="84595"/>
    <lineage>
        <taxon>Bacteria</taxon>
        <taxon>Bacillati</taxon>
        <taxon>Actinomycetota</taxon>
        <taxon>Actinomycetes</taxon>
        <taxon>Mycobacteriales</taxon>
        <taxon>Gordoniaceae</taxon>
        <taxon>Gordonia</taxon>
    </lineage>
</organism>
<evidence type="ECO:0000256" key="2">
    <source>
        <dbReference type="PIRSR" id="PIRSR005962-1"/>
    </source>
</evidence>
<dbReference type="SUPFAM" id="SSF53187">
    <property type="entry name" value="Zn-dependent exopeptidases"/>
    <property type="match status" value="1"/>
</dbReference>
<dbReference type="InterPro" id="IPR017439">
    <property type="entry name" value="Amidohydrolase"/>
</dbReference>
<dbReference type="NCBIfam" id="TIGR01891">
    <property type="entry name" value="amidohydrolases"/>
    <property type="match status" value="1"/>
</dbReference>
<comment type="caution">
    <text evidence="4">The sequence shown here is derived from an EMBL/GenBank/DDBJ whole genome shotgun (WGS) entry which is preliminary data.</text>
</comment>
<dbReference type="AlphaFoldDB" id="A0A846WTK9"/>
<keyword evidence="2" id="KW-0464">Manganese</keyword>
<dbReference type="RefSeq" id="WP_006372902.1">
    <property type="nucleotide sequence ID" value="NZ_JAAXPC010000014.1"/>
</dbReference>
<dbReference type="GO" id="GO:0019877">
    <property type="term" value="P:diaminopimelate biosynthetic process"/>
    <property type="evidence" value="ECO:0007669"/>
    <property type="project" value="UniProtKB-ARBA"/>
</dbReference>
<dbReference type="EMBL" id="JAAXPC010000014">
    <property type="protein sequence ID" value="NKY04013.1"/>
    <property type="molecule type" value="Genomic_DNA"/>
</dbReference>
<dbReference type="FunFam" id="3.30.70.360:FF:000001">
    <property type="entry name" value="N-acetyldiaminopimelate deacetylase"/>
    <property type="match status" value="1"/>
</dbReference>
<comment type="cofactor">
    <cofactor evidence="2">
        <name>Mn(2+)</name>
        <dbReference type="ChEBI" id="CHEBI:29035"/>
    </cofactor>
    <text evidence="2">The Mn(2+) ion enhances activity.</text>
</comment>
<dbReference type="Proteomes" id="UP000563898">
    <property type="component" value="Unassembled WGS sequence"/>
</dbReference>
<dbReference type="GO" id="GO:0050118">
    <property type="term" value="F:N-acetyldiaminopimelate deacetylase activity"/>
    <property type="evidence" value="ECO:0007669"/>
    <property type="project" value="UniProtKB-ARBA"/>
</dbReference>
<feature type="binding site" evidence="2">
    <location>
        <position position="164"/>
    </location>
    <ligand>
        <name>Mn(2+)</name>
        <dbReference type="ChEBI" id="CHEBI:29035"/>
        <label>2</label>
    </ligand>
</feature>
<dbReference type="Pfam" id="PF01546">
    <property type="entry name" value="Peptidase_M20"/>
    <property type="match status" value="1"/>
</dbReference>
<dbReference type="PANTHER" id="PTHR11014">
    <property type="entry name" value="PEPTIDASE M20 FAMILY MEMBER"/>
    <property type="match status" value="1"/>
</dbReference>
<evidence type="ECO:0000313" key="4">
    <source>
        <dbReference type="EMBL" id="NKY04013.1"/>
    </source>
</evidence>
<dbReference type="InterPro" id="IPR011650">
    <property type="entry name" value="Peptidase_M20_dimer"/>
</dbReference>
<dbReference type="PIRSF" id="PIRSF005962">
    <property type="entry name" value="Pept_M20D_amidohydro"/>
    <property type="match status" value="1"/>
</dbReference>
<evidence type="ECO:0000313" key="5">
    <source>
        <dbReference type="Proteomes" id="UP000563898"/>
    </source>
</evidence>
<feature type="binding site" evidence="2">
    <location>
        <position position="102"/>
    </location>
    <ligand>
        <name>Mn(2+)</name>
        <dbReference type="ChEBI" id="CHEBI:29035"/>
        <label>2</label>
    </ligand>
</feature>
<dbReference type="Pfam" id="PF07687">
    <property type="entry name" value="M20_dimer"/>
    <property type="match status" value="1"/>
</dbReference>